<accession>A0A2W2GDD2</accession>
<organism evidence="2 3">
    <name type="scientific">Spongiactinospora gelatinilytica</name>
    <dbReference type="NCBI Taxonomy" id="2666298"/>
    <lineage>
        <taxon>Bacteria</taxon>
        <taxon>Bacillati</taxon>
        <taxon>Actinomycetota</taxon>
        <taxon>Actinomycetes</taxon>
        <taxon>Streptosporangiales</taxon>
        <taxon>Streptosporangiaceae</taxon>
        <taxon>Spongiactinospora</taxon>
    </lineage>
</organism>
<keyword evidence="3" id="KW-1185">Reference proteome</keyword>
<dbReference type="AlphaFoldDB" id="A0A2W2GDD2"/>
<proteinExistence type="predicted"/>
<protein>
    <recommendedName>
        <fullName evidence="4">Htaa domain-containing protein</fullName>
    </recommendedName>
</protein>
<reference evidence="2 3" key="1">
    <citation type="submission" date="2018-01" db="EMBL/GenBank/DDBJ databases">
        <title>Draft genome sequence of Sphaerisporangium sp. 7K107.</title>
        <authorList>
            <person name="Sahin N."/>
            <person name="Saygin H."/>
            <person name="Ay H."/>
        </authorList>
    </citation>
    <scope>NUCLEOTIDE SEQUENCE [LARGE SCALE GENOMIC DNA]</scope>
    <source>
        <strain evidence="2 3">7K107</strain>
    </source>
</reference>
<comment type="caution">
    <text evidence="2">The sequence shown here is derived from an EMBL/GenBank/DDBJ whole genome shotgun (WGS) entry which is preliminary data.</text>
</comment>
<gene>
    <name evidence="2" type="ORF">C1I98_29585</name>
</gene>
<feature type="region of interest" description="Disordered" evidence="1">
    <location>
        <begin position="1"/>
        <end position="36"/>
    </location>
</feature>
<sequence>MAAPAGPGRPDVPPARPVRPALPQERPLHPIHPAVPPTGDRYPVVPHRGHTHPTVPQQDIKPGGTLAPAMPGAAIHHTAYATARLASDWRTWRFLPAKALDRRYPAGRWTVTATAHGAGGEEVTARTSFWLRRETRLTSAEAVPAGGGRAGKVRVRGVLTRVDPKGLLDYAPFPEQEVVIEFRRPDGVQWTRLAIVTTDRRGRFARTVSAPSASAGTGRWRVRYTGSGRYAGKIADLRSSPQR</sequence>
<evidence type="ECO:0000256" key="1">
    <source>
        <dbReference type="SAM" id="MobiDB-lite"/>
    </source>
</evidence>
<evidence type="ECO:0000313" key="3">
    <source>
        <dbReference type="Proteomes" id="UP000248544"/>
    </source>
</evidence>
<dbReference type="EMBL" id="POUA01000313">
    <property type="protein sequence ID" value="PZG32287.1"/>
    <property type="molecule type" value="Genomic_DNA"/>
</dbReference>
<dbReference type="Proteomes" id="UP000248544">
    <property type="component" value="Unassembled WGS sequence"/>
</dbReference>
<evidence type="ECO:0008006" key="4">
    <source>
        <dbReference type="Google" id="ProtNLM"/>
    </source>
</evidence>
<evidence type="ECO:0000313" key="2">
    <source>
        <dbReference type="EMBL" id="PZG32287.1"/>
    </source>
</evidence>
<name>A0A2W2GDD2_9ACTN</name>